<evidence type="ECO:0000259" key="4">
    <source>
        <dbReference type="Pfam" id="PF16134"/>
    </source>
</evidence>
<feature type="compositionally biased region" description="Polar residues" evidence="2">
    <location>
        <begin position="1331"/>
        <end position="1341"/>
    </location>
</feature>
<evidence type="ECO:0000313" key="5">
    <source>
        <dbReference type="EMBL" id="CAK9007261.1"/>
    </source>
</evidence>
<dbReference type="Pfam" id="PF16134">
    <property type="entry name" value="THOC2_N"/>
    <property type="match status" value="2"/>
</dbReference>
<feature type="domain" description="THO complex subunit 2 N-terminal" evidence="4">
    <location>
        <begin position="51"/>
        <end position="185"/>
    </location>
</feature>
<feature type="compositionally biased region" description="Basic and acidic residues" evidence="2">
    <location>
        <begin position="549"/>
        <end position="563"/>
    </location>
</feature>
<feature type="coiled-coil region" evidence="1">
    <location>
        <begin position="966"/>
        <end position="1004"/>
    </location>
</feature>
<accession>A0ABP0IYT0</accession>
<dbReference type="PANTHER" id="PTHR21597">
    <property type="entry name" value="THO2 PROTEIN"/>
    <property type="match status" value="1"/>
</dbReference>
<dbReference type="Proteomes" id="UP001642484">
    <property type="component" value="Unassembled WGS sequence"/>
</dbReference>
<dbReference type="InterPro" id="IPR040007">
    <property type="entry name" value="Tho2"/>
</dbReference>
<dbReference type="PANTHER" id="PTHR21597:SF0">
    <property type="entry name" value="THO COMPLEX SUBUNIT 2"/>
    <property type="match status" value="1"/>
</dbReference>
<reference evidence="5 6" key="1">
    <citation type="submission" date="2024-02" db="EMBL/GenBank/DDBJ databases">
        <authorList>
            <person name="Chen Y."/>
            <person name="Shah S."/>
            <person name="Dougan E. K."/>
            <person name="Thang M."/>
            <person name="Chan C."/>
        </authorList>
    </citation>
    <scope>NUCLEOTIDE SEQUENCE [LARGE SCALE GENOMIC DNA]</scope>
</reference>
<feature type="compositionally biased region" description="Polar residues" evidence="2">
    <location>
        <begin position="1399"/>
        <end position="1420"/>
    </location>
</feature>
<dbReference type="InterPro" id="IPR021418">
    <property type="entry name" value="THO_THOC2_C"/>
</dbReference>
<feature type="compositionally biased region" description="Basic and acidic residues" evidence="2">
    <location>
        <begin position="1239"/>
        <end position="1330"/>
    </location>
</feature>
<proteinExistence type="predicted"/>
<evidence type="ECO:0000256" key="2">
    <source>
        <dbReference type="SAM" id="MobiDB-lite"/>
    </source>
</evidence>
<protein>
    <recommendedName>
        <fullName evidence="7">THO complex subunit 2</fullName>
    </recommendedName>
</protein>
<gene>
    <name evidence="5" type="ORF">CCMP2556_LOCUS8770</name>
</gene>
<feature type="region of interest" description="Disordered" evidence="2">
    <location>
        <begin position="549"/>
        <end position="570"/>
    </location>
</feature>
<keyword evidence="1" id="KW-0175">Coiled coil</keyword>
<feature type="domain" description="THO complex subunit 2 N-terminal" evidence="4">
    <location>
        <begin position="407"/>
        <end position="549"/>
    </location>
</feature>
<feature type="domain" description="THO complex subunitTHOC2 C-terminal" evidence="3">
    <location>
        <begin position="908"/>
        <end position="1214"/>
    </location>
</feature>
<dbReference type="InterPro" id="IPR032302">
    <property type="entry name" value="THOC2_N"/>
</dbReference>
<evidence type="ECO:0000313" key="6">
    <source>
        <dbReference type="Proteomes" id="UP001642484"/>
    </source>
</evidence>
<organism evidence="5 6">
    <name type="scientific">Durusdinium trenchii</name>
    <dbReference type="NCBI Taxonomy" id="1381693"/>
    <lineage>
        <taxon>Eukaryota</taxon>
        <taxon>Sar</taxon>
        <taxon>Alveolata</taxon>
        <taxon>Dinophyceae</taxon>
        <taxon>Suessiales</taxon>
        <taxon>Symbiodiniaceae</taxon>
        <taxon>Durusdinium</taxon>
    </lineage>
</organism>
<dbReference type="Pfam" id="PF11262">
    <property type="entry name" value="Tho2"/>
    <property type="match status" value="1"/>
</dbReference>
<name>A0ABP0IYT0_9DINO</name>
<feature type="compositionally biased region" description="Basic and acidic residues" evidence="2">
    <location>
        <begin position="1446"/>
        <end position="1455"/>
    </location>
</feature>
<comment type="caution">
    <text evidence="5">The sequence shown here is derived from an EMBL/GenBank/DDBJ whole genome shotgun (WGS) entry which is preliminary data.</text>
</comment>
<feature type="region of interest" description="Disordered" evidence="2">
    <location>
        <begin position="1228"/>
        <end position="1455"/>
    </location>
</feature>
<sequence length="1455" mass="165592">MDCKSSQKAFLNQTILVFGFSKLGVWPTTSGWFSLCSLSCSVVVSHRLSDSLKDKFNDLCCQLERERVISKPILAGGLETETVPSTVCNTALLRKKQNQAKTKARYTVTRFNLLREHNEGYARLMMYVDRLIHLDSDIQGTADQLTKIRESVIDDVMLLIGHSYLCPNRIIAMAIDIYEKLLMEEEEPSKRPAALVSLLRRFSKERITKVAAFLLSSCPPIPAGKDAKQDAKPEQNFVPPRFSQFLAMASLVSQKIIDLRVLWTYLEPNERKIHEAYYMLLRRYEAKLKTVSVVDLSGKSNLARDKLKFNSCVKQFNQLLNQKIRLVEAMISINDWQNSCVMLTHLRKICRPCMNHYLRSALCDLLKWIVEPLLPKTSQGGYKKERRFHWGASLQEGEGAAVPLYLRQAKDVEDFLPAAKQVLDQLEFYLHTDNVLMGNLWEVMALSMKDLPASNPVAAASANSAALSNKVLDDKLVAVVFKHLLPAISIAKPCPWLSNMAWNVLKQLTVFQRYTIYSCWETKYNQFMLKYSYEEAKFEAKKILKRVVSSDKSDRDRDRDDPNSYKPSPAFCQLCQTNPIPIVEVMLKDIEIGFNVNMIQPYVDLTQRCSEMMTDVVGYVLARNCERPASETRSGGGTFLNPADGFLSPWLSNFSDFIGRFYKKHPQTNLVGILTVVARRMMNDIPEMKDIAKPGAARQSSKKFKGESLIRVVLEKLMEHMGGLIVVKDLTAEQLVCLAGGPRLRLESVSVGTRPDPQRKERTKKALMDSIVDLGLATALWDCLSKQRLYFLSESFSEVNSGEGALKLLCQLIDGSQDCFLSLIDFLSQASARERYIKLVPPFQQIFGILEPPLAYAALRPGLLPFARGVAHGAKADAKVHTPEEVELQQQLLGIAQKCLPRPIEEDGLSMDFYVTFWRLSLQDIFVPTEGYEKVLNRIQSGQRSFEDSKAKLDRKYSPDTHSREYKAVVRNLQRQKEAYDKVKEEQLQQKLNFEKVLARLELEKGGWFLKKSPEATQAMVAEMIMPRALTSYSDALFCCKFIRLLIRMKTSGFLFLDFYNVWTLMLCMNLRSCTEREAQICGLLLREMMSYVCTLRKSEKAYEQEMKDNPCFHRHHFDSNNVETTIEFAKHADIVRGHSKWEGRIYKVLRQNLESSEDWSDKRNTLLLLSESCDSYPVLERYARGVLQCVENVRDREKANDLKTLANSLAVKLKACSKNWIKVEAKESAKSTPKIAPKPKEAPKDLSKEALKETSKDAKEVSKEVPKEVPKDASKDVSKDAPKDPSKERKEIKEPPKASAKAKEDAKAKPKEGQKKEVKEGKEVKERSDVSTVLRRSTCVSDEAFGQGEAPEEKSKEDREHKRRPEPPRNGGAEERPEKRPRHGETKRRDDDDVVMITPSTSARSINRTVPRNSLSVQSNDRDGRGSSRTVAESRRPPATQYASGRHERPERHR</sequence>
<dbReference type="EMBL" id="CAXAMN010004003">
    <property type="protein sequence ID" value="CAK9007261.1"/>
    <property type="molecule type" value="Genomic_DNA"/>
</dbReference>
<evidence type="ECO:0000256" key="1">
    <source>
        <dbReference type="SAM" id="Coils"/>
    </source>
</evidence>
<keyword evidence="6" id="KW-1185">Reference proteome</keyword>
<feature type="compositionally biased region" description="Basic and acidic residues" evidence="2">
    <location>
        <begin position="1421"/>
        <end position="1437"/>
    </location>
</feature>
<evidence type="ECO:0000259" key="3">
    <source>
        <dbReference type="Pfam" id="PF11262"/>
    </source>
</evidence>
<feature type="compositionally biased region" description="Basic and acidic residues" evidence="2">
    <location>
        <begin position="1352"/>
        <end position="1392"/>
    </location>
</feature>
<evidence type="ECO:0008006" key="7">
    <source>
        <dbReference type="Google" id="ProtNLM"/>
    </source>
</evidence>